<name>A0ABQ7SDD9_PHRPL</name>
<dbReference type="InterPro" id="IPR053078">
    <property type="entry name" value="TTF1-like"/>
</dbReference>
<accession>A0ABQ7SDD9</accession>
<reference evidence="1 2" key="1">
    <citation type="journal article" date="2022" name="Gigascience">
        <title>A chromosome-level genome assembly and annotation of the desert horned lizard, Phrynosoma platyrhinos, provides insight into chromosomal rearrangements among reptiles.</title>
        <authorList>
            <person name="Koochekian N."/>
            <person name="Ascanio A."/>
            <person name="Farleigh K."/>
            <person name="Card D.C."/>
            <person name="Schield D.R."/>
            <person name="Castoe T.A."/>
            <person name="Jezkova T."/>
        </authorList>
    </citation>
    <scope>NUCLEOTIDE SEQUENCE [LARGE SCALE GENOMIC DNA]</scope>
    <source>
        <strain evidence="1">NK-2021</strain>
    </source>
</reference>
<dbReference type="EMBL" id="JAIPUX010005291">
    <property type="protein sequence ID" value="KAH0615366.1"/>
    <property type="molecule type" value="Genomic_DNA"/>
</dbReference>
<dbReference type="PANTHER" id="PTHR46760">
    <property type="entry name" value="TRANSCRIPTION TERMINATION FACTOR 1"/>
    <property type="match status" value="1"/>
</dbReference>
<keyword evidence="2" id="KW-1185">Reference proteome</keyword>
<dbReference type="Proteomes" id="UP000826234">
    <property type="component" value="Unassembled WGS sequence"/>
</dbReference>
<evidence type="ECO:0000313" key="2">
    <source>
        <dbReference type="Proteomes" id="UP000826234"/>
    </source>
</evidence>
<gene>
    <name evidence="1" type="ORF">JD844_004548</name>
</gene>
<evidence type="ECO:0000313" key="1">
    <source>
        <dbReference type="EMBL" id="KAH0615366.1"/>
    </source>
</evidence>
<comment type="caution">
    <text evidence="1">The sequence shown here is derived from an EMBL/GenBank/DDBJ whole genome shotgun (WGS) entry which is preliminary data.</text>
</comment>
<sequence>MRDLETVTQELEEFIPHVRTLSDPSIKQLSIRDLVRFKHFKKQGISVRFGRFSKKENELLRKNMEAFLEETGISSAEKLLFTERFPEELAYLKRLKCEHLFGLKIGES</sequence>
<protein>
    <submittedName>
        <fullName evidence="1">Uncharacterized protein</fullName>
    </submittedName>
</protein>
<organism evidence="1 2">
    <name type="scientific">Phrynosoma platyrhinos</name>
    <name type="common">Desert horned lizard</name>
    <dbReference type="NCBI Taxonomy" id="52577"/>
    <lineage>
        <taxon>Eukaryota</taxon>
        <taxon>Metazoa</taxon>
        <taxon>Chordata</taxon>
        <taxon>Craniata</taxon>
        <taxon>Vertebrata</taxon>
        <taxon>Euteleostomi</taxon>
        <taxon>Lepidosauria</taxon>
        <taxon>Squamata</taxon>
        <taxon>Bifurcata</taxon>
        <taxon>Unidentata</taxon>
        <taxon>Episquamata</taxon>
        <taxon>Toxicofera</taxon>
        <taxon>Iguania</taxon>
        <taxon>Phrynosomatidae</taxon>
        <taxon>Phrynosomatinae</taxon>
        <taxon>Phrynosoma</taxon>
    </lineage>
</organism>
<proteinExistence type="predicted"/>
<dbReference type="PANTHER" id="PTHR46760:SF1">
    <property type="entry name" value="TRANSCRIPTION TERMINATION FACTOR 1"/>
    <property type="match status" value="1"/>
</dbReference>